<reference evidence="1" key="1">
    <citation type="submission" date="2015-10" db="EMBL/GenBank/DDBJ databases">
        <authorList>
            <person name="Gilbert D.G."/>
        </authorList>
    </citation>
    <scope>NUCLEOTIDE SEQUENCE</scope>
</reference>
<protein>
    <submittedName>
        <fullName evidence="1">Uncharacterized protein</fullName>
    </submittedName>
</protein>
<accession>A0A160TZ74</accession>
<sequence>MEYFRTSRTWSERFQNFRNEKTERVQAAQTRESAISNDDKRVEFDNHRANTIALAGPTLTEFEQKQLDVLVEEYRRTGEEKFKLLEADICMQEMVL</sequence>
<dbReference type="AlphaFoldDB" id="A0A160TZ74"/>
<evidence type="ECO:0000313" key="1">
    <source>
        <dbReference type="EMBL" id="CUS57025.1"/>
    </source>
</evidence>
<name>A0A160TZ74_9ZZZZ</name>
<proteinExistence type="predicted"/>
<dbReference type="EMBL" id="CZQD01000034">
    <property type="protein sequence ID" value="CUS57025.1"/>
    <property type="molecule type" value="Genomic_DNA"/>
</dbReference>
<gene>
    <name evidence="1" type="ORF">MGWOODY_Hyp1487</name>
</gene>
<organism evidence="1">
    <name type="scientific">hydrothermal vent metagenome</name>
    <dbReference type="NCBI Taxonomy" id="652676"/>
    <lineage>
        <taxon>unclassified sequences</taxon>
        <taxon>metagenomes</taxon>
        <taxon>ecological metagenomes</taxon>
    </lineage>
</organism>